<proteinExistence type="predicted"/>
<name>A0A078MGP2_9PSED</name>
<keyword evidence="1" id="KW-0472">Membrane</keyword>
<dbReference type="RefSeq" id="WP_044498875.1">
    <property type="nucleotide sequence ID" value="NZ_LK391969.1"/>
</dbReference>
<accession>A0A078MGP2</accession>
<feature type="transmembrane region" description="Helical" evidence="1">
    <location>
        <begin position="34"/>
        <end position="53"/>
    </location>
</feature>
<dbReference type="EMBL" id="LK391969">
    <property type="protein sequence ID" value="CEF26321.1"/>
    <property type="molecule type" value="Genomic_DNA"/>
</dbReference>
<reference evidence="2" key="1">
    <citation type="submission" date="2014-07" db="EMBL/GenBank/DDBJ databases">
        <authorList>
            <person name="Urmite Genomes Urmite Genomes"/>
        </authorList>
    </citation>
    <scope>NUCLEOTIDE SEQUENCE</scope>
    <source>
        <strain evidence="2">12M76_air</strain>
    </source>
</reference>
<gene>
    <name evidence="2" type="ORF">BN1049_01250</name>
</gene>
<organism evidence="2">
    <name type="scientific">Pseudomonas saudimassiliensis</name>
    <dbReference type="NCBI Taxonomy" id="1461581"/>
    <lineage>
        <taxon>Bacteria</taxon>
        <taxon>Pseudomonadati</taxon>
        <taxon>Pseudomonadota</taxon>
        <taxon>Gammaproteobacteria</taxon>
        <taxon>Pseudomonadales</taxon>
        <taxon>Pseudomonadaceae</taxon>
        <taxon>Pseudomonas</taxon>
    </lineage>
</organism>
<dbReference type="EMBL" id="LM997413">
    <property type="protein sequence ID" value="CEA03831.1"/>
    <property type="molecule type" value="Genomic_DNA"/>
</dbReference>
<sequence>MTETDQFHLMLSLLVFGFILLGTGFSFRDKGWGVALMLFGSAVLLVTVGARILEAVSLS</sequence>
<dbReference type="AlphaFoldDB" id="A0A078MGP2"/>
<evidence type="ECO:0000313" key="2">
    <source>
        <dbReference type="EMBL" id="CEA03831.1"/>
    </source>
</evidence>
<dbReference type="OrthoDB" id="6945512at2"/>
<keyword evidence="1" id="KW-1133">Transmembrane helix</keyword>
<feature type="transmembrane region" description="Helical" evidence="1">
    <location>
        <begin position="6"/>
        <end position="27"/>
    </location>
</feature>
<evidence type="ECO:0000256" key="1">
    <source>
        <dbReference type="SAM" id="Phobius"/>
    </source>
</evidence>
<dbReference type="PATRIC" id="fig|1461581.3.peg.1226"/>
<keyword evidence="1" id="KW-0812">Transmembrane</keyword>
<protein>
    <submittedName>
        <fullName evidence="2">Uncharacterized protein</fullName>
    </submittedName>
</protein>